<organism evidence="1 2">
    <name type="scientific">Vibrio agarilyticus</name>
    <dbReference type="NCBI Taxonomy" id="2726741"/>
    <lineage>
        <taxon>Bacteria</taxon>
        <taxon>Pseudomonadati</taxon>
        <taxon>Pseudomonadota</taxon>
        <taxon>Gammaproteobacteria</taxon>
        <taxon>Vibrionales</taxon>
        <taxon>Vibrionaceae</taxon>
        <taxon>Vibrio</taxon>
    </lineage>
</organism>
<evidence type="ECO:0000313" key="2">
    <source>
        <dbReference type="Proteomes" id="UP000535589"/>
    </source>
</evidence>
<proteinExistence type="predicted"/>
<dbReference type="RefSeq" id="WP_168837981.1">
    <property type="nucleotide sequence ID" value="NZ_JABAIK010000046.1"/>
</dbReference>
<dbReference type="Proteomes" id="UP000535589">
    <property type="component" value="Unassembled WGS sequence"/>
</dbReference>
<dbReference type="AlphaFoldDB" id="A0A7X8YI84"/>
<sequence>CHRESTELLKWRVKLSVLVGATTDQKYILDLLNKQEYLSRLNGEWYFKNAQHRQWLSKKASFLLTVWRQAPRKRIRSIVTIIHYYLITHHLLNERYSLGLRSIGQMMKLEYVMTRSSIEYKLFVGSNASTTLSDNVMMRILTGKRVANPKPSKTSLMTTVRQQRYWRSGFAIDQAKLRRRVKDDIEELAPTDQIKIIHNVTKDLSNATRADAKRISAQTLQTLHTQIDNKHLIRSRPFCWLLQAWLYHLIKNGGKFKSSLRLKTVSKYVNAVCAPFITEFSGCDPEKMNEVDWAEKLNLVIESIHSPQSKAFVAYFAEFLVESELVPNLCLSDIDVPVMTQRRVGHDIVSP</sequence>
<evidence type="ECO:0000313" key="1">
    <source>
        <dbReference type="EMBL" id="NLS14918.1"/>
    </source>
</evidence>
<protein>
    <submittedName>
        <fullName evidence="1">Uncharacterized protein</fullName>
    </submittedName>
</protein>
<dbReference type="EMBL" id="JABAIK010000046">
    <property type="protein sequence ID" value="NLS14918.1"/>
    <property type="molecule type" value="Genomic_DNA"/>
</dbReference>
<comment type="caution">
    <text evidence="1">The sequence shown here is derived from an EMBL/GenBank/DDBJ whole genome shotgun (WGS) entry which is preliminary data.</text>
</comment>
<accession>A0A7X8YI84</accession>
<reference evidence="1 2" key="1">
    <citation type="submission" date="2020-04" db="EMBL/GenBank/DDBJ databases">
        <title>Vibrio sp. SM6, a novel species isolated from seawater.</title>
        <authorList>
            <person name="Wang X."/>
        </authorList>
    </citation>
    <scope>NUCLEOTIDE SEQUENCE [LARGE SCALE GENOMIC DNA]</scope>
    <source>
        <strain evidence="1 2">SM6</strain>
    </source>
</reference>
<name>A0A7X8YI84_9VIBR</name>
<gene>
    <name evidence="1" type="ORF">HGP28_18885</name>
</gene>
<feature type="non-terminal residue" evidence="1">
    <location>
        <position position="1"/>
    </location>
</feature>
<keyword evidence="2" id="KW-1185">Reference proteome</keyword>